<evidence type="ECO:0000256" key="2">
    <source>
        <dbReference type="ARBA" id="ARBA00005189"/>
    </source>
</evidence>
<evidence type="ECO:0000256" key="13">
    <source>
        <dbReference type="ARBA" id="ARBA00038622"/>
    </source>
</evidence>
<evidence type="ECO:0000256" key="3">
    <source>
        <dbReference type="ARBA" id="ARBA00006484"/>
    </source>
</evidence>
<comment type="pathway">
    <text evidence="2">Lipid metabolism.</text>
</comment>
<comment type="subcellular location">
    <subcellularLocation>
        <location evidence="1">Peroxisome</location>
    </subcellularLocation>
</comment>
<sequence length="325" mass="34979">MGYHSIFRQDAFADQVVIITGGGSGIGRCTAHELAALGAQVVITGRKIEKLQKVAAEILEDGGKVHCIVCDNREEQQVKDMIAEVITRFGKLNGLVNNAGGQFPSSLENISANGFDAVVRNNLHATFYLMNEAYKQWMGQHGGRIVNMTADMWGGMPGMGHSGAARAGVDNLTKTAAVEWAKSGVCVNAVAPGWIISSGMDHYSGDFAKVVIPSLAGNVPLKRMGTESEVSSAICYLLSEAASFISGVTLRIDGAASQGTRMYPLADAQNSESFNGFHRAFIPDVLKTPEQLQQQQAAKELQTAQEQQAQQHVKDQQDINRQQLD</sequence>
<comment type="function">
    <text evidence="12">Participates in chain elongation of fatty acids. Catalyzes the reduction of trans-2-enoyl-CoAs of varying chain lengths from 6:1 to 16:1, having maximum activity with 10:1 CoA. Has no 2,4-dienoyl-CoA reductase activity.</text>
</comment>
<comment type="subunit">
    <text evidence="13">Interacts with PEX5, probably required to target it into peroxisomes.</text>
</comment>
<evidence type="ECO:0000256" key="14">
    <source>
        <dbReference type="ARBA" id="ARBA00038849"/>
    </source>
</evidence>
<organism evidence="23 24">
    <name type="scientific">Acinetobacter calcoaceticus</name>
    <dbReference type="NCBI Taxonomy" id="471"/>
    <lineage>
        <taxon>Bacteria</taxon>
        <taxon>Pseudomonadati</taxon>
        <taxon>Pseudomonadota</taxon>
        <taxon>Gammaproteobacteria</taxon>
        <taxon>Moraxellales</taxon>
        <taxon>Moraxellaceae</taxon>
        <taxon>Acinetobacter</taxon>
        <taxon>Acinetobacter calcoaceticus/baumannii complex</taxon>
    </lineage>
</organism>
<dbReference type="InterPro" id="IPR036291">
    <property type="entry name" value="NAD(P)-bd_dom_sf"/>
</dbReference>
<dbReference type="InterPro" id="IPR052388">
    <property type="entry name" value="Peroxisomal_t2-enoyl-CoA_red"/>
</dbReference>
<dbReference type="OrthoDB" id="9775864at2"/>
<keyword evidence="5" id="KW-0597">Phosphoprotein</keyword>
<keyword evidence="7" id="KW-0521">NADP</keyword>
<dbReference type="PANTHER" id="PTHR24317:SF7">
    <property type="entry name" value="PEROXISOMAL TRANS-2-ENOYL-COA REDUCTASE"/>
    <property type="match status" value="1"/>
</dbReference>
<name>A0A4V2R049_ACICA</name>
<evidence type="ECO:0000256" key="10">
    <source>
        <dbReference type="ARBA" id="ARBA00023140"/>
    </source>
</evidence>
<evidence type="ECO:0000256" key="4">
    <source>
        <dbReference type="ARBA" id="ARBA00022516"/>
    </source>
</evidence>
<comment type="catalytic activity">
    <reaction evidence="18">
        <text>(2E)-hexenoyl-CoA + NADPH + H(+) = hexanoyl-CoA + NADP(+)</text>
        <dbReference type="Rhea" id="RHEA:44956"/>
        <dbReference type="ChEBI" id="CHEBI:15378"/>
        <dbReference type="ChEBI" id="CHEBI:57783"/>
        <dbReference type="ChEBI" id="CHEBI:58349"/>
        <dbReference type="ChEBI" id="CHEBI:62077"/>
        <dbReference type="ChEBI" id="CHEBI:62620"/>
    </reaction>
    <physiologicalReaction direction="left-to-right" evidence="18">
        <dbReference type="Rhea" id="RHEA:44957"/>
    </physiologicalReaction>
</comment>
<keyword evidence="8" id="KW-0560">Oxidoreductase</keyword>
<feature type="compositionally biased region" description="Low complexity" evidence="22">
    <location>
        <begin position="292"/>
        <end position="311"/>
    </location>
</feature>
<accession>A0A4V2R049</accession>
<evidence type="ECO:0000256" key="20">
    <source>
        <dbReference type="ARBA" id="ARBA00049386"/>
    </source>
</evidence>
<feature type="compositionally biased region" description="Basic and acidic residues" evidence="22">
    <location>
        <begin position="312"/>
        <end position="325"/>
    </location>
</feature>
<feature type="region of interest" description="Disordered" evidence="22">
    <location>
        <begin position="292"/>
        <end position="325"/>
    </location>
</feature>
<evidence type="ECO:0000256" key="6">
    <source>
        <dbReference type="ARBA" id="ARBA00022832"/>
    </source>
</evidence>
<dbReference type="EMBL" id="SLVJ01000021">
    <property type="protein sequence ID" value="TCM63338.1"/>
    <property type="molecule type" value="Genomic_DNA"/>
</dbReference>
<evidence type="ECO:0000256" key="17">
    <source>
        <dbReference type="ARBA" id="ARBA00048686"/>
    </source>
</evidence>
<evidence type="ECO:0000256" key="22">
    <source>
        <dbReference type="SAM" id="MobiDB-lite"/>
    </source>
</evidence>
<dbReference type="PANTHER" id="PTHR24317">
    <property type="entry name" value="PEROXISOMAL TRANS-2-ENOYL-COA REDUCTASE"/>
    <property type="match status" value="1"/>
</dbReference>
<evidence type="ECO:0000256" key="12">
    <source>
        <dbReference type="ARBA" id="ARBA00037124"/>
    </source>
</evidence>
<evidence type="ECO:0000256" key="18">
    <source>
        <dbReference type="ARBA" id="ARBA00049108"/>
    </source>
</evidence>
<dbReference type="EC" id="1.3.1.38" evidence="14"/>
<comment type="catalytic activity">
    <reaction evidence="20">
        <text>(2E)-decenoyl-CoA + NADPH + H(+) = decanoyl-CoA + NADP(+)</text>
        <dbReference type="Rhea" id="RHEA:44960"/>
        <dbReference type="ChEBI" id="CHEBI:15378"/>
        <dbReference type="ChEBI" id="CHEBI:57783"/>
        <dbReference type="ChEBI" id="CHEBI:58349"/>
        <dbReference type="ChEBI" id="CHEBI:61406"/>
        <dbReference type="ChEBI" id="CHEBI:61430"/>
    </reaction>
    <physiologicalReaction direction="left-to-right" evidence="20">
        <dbReference type="Rhea" id="RHEA:44961"/>
    </physiologicalReaction>
</comment>
<dbReference type="AlphaFoldDB" id="A0A4V2R049"/>
<comment type="similarity">
    <text evidence="3">Belongs to the short-chain dehydrogenases/reductases (SDR) family.</text>
</comment>
<evidence type="ECO:0000256" key="9">
    <source>
        <dbReference type="ARBA" id="ARBA00023098"/>
    </source>
</evidence>
<dbReference type="GO" id="GO:0019166">
    <property type="term" value="F:trans-2-enoyl-CoA reductase (NADPH) activity"/>
    <property type="evidence" value="ECO:0007669"/>
    <property type="project" value="UniProtKB-EC"/>
</dbReference>
<keyword evidence="4" id="KW-0444">Lipid biosynthesis</keyword>
<evidence type="ECO:0000313" key="23">
    <source>
        <dbReference type="EMBL" id="TCM63338.1"/>
    </source>
</evidence>
<dbReference type="PRINTS" id="PR00081">
    <property type="entry name" value="GDHRDH"/>
</dbReference>
<evidence type="ECO:0000256" key="15">
    <source>
        <dbReference type="ARBA" id="ARBA00041063"/>
    </source>
</evidence>
<dbReference type="GO" id="GO:0006633">
    <property type="term" value="P:fatty acid biosynthetic process"/>
    <property type="evidence" value="ECO:0007669"/>
    <property type="project" value="UniProtKB-KW"/>
</dbReference>
<evidence type="ECO:0000256" key="16">
    <source>
        <dbReference type="ARBA" id="ARBA00047570"/>
    </source>
</evidence>
<comment type="catalytic activity">
    <reaction evidence="16">
        <text>(2E)-dodecenoyl-CoA + NADPH + H(+) = dodecanoyl-CoA + NADP(+)</text>
        <dbReference type="Rhea" id="RHEA:44964"/>
        <dbReference type="ChEBI" id="CHEBI:15378"/>
        <dbReference type="ChEBI" id="CHEBI:57330"/>
        <dbReference type="ChEBI" id="CHEBI:57375"/>
        <dbReference type="ChEBI" id="CHEBI:57783"/>
        <dbReference type="ChEBI" id="CHEBI:58349"/>
    </reaction>
    <physiologicalReaction direction="left-to-right" evidence="16">
        <dbReference type="Rhea" id="RHEA:44965"/>
    </physiologicalReaction>
</comment>
<keyword evidence="6" id="KW-0276">Fatty acid metabolism</keyword>
<comment type="catalytic activity">
    <reaction evidence="21">
        <text>(2E)-octenoyl-CoA + NADPH + H(+) = octanoyl-CoA + NADP(+)</text>
        <dbReference type="Rhea" id="RHEA:44952"/>
        <dbReference type="ChEBI" id="CHEBI:15378"/>
        <dbReference type="ChEBI" id="CHEBI:57386"/>
        <dbReference type="ChEBI" id="CHEBI:57783"/>
        <dbReference type="ChEBI" id="CHEBI:58349"/>
        <dbReference type="ChEBI" id="CHEBI:62242"/>
    </reaction>
    <physiologicalReaction direction="left-to-right" evidence="21">
        <dbReference type="Rhea" id="RHEA:44953"/>
    </physiologicalReaction>
</comment>
<reference evidence="23 24" key="1">
    <citation type="submission" date="2019-03" db="EMBL/GenBank/DDBJ databases">
        <title>Genomic analyses of the natural microbiome of Caenorhabditis elegans.</title>
        <authorList>
            <person name="Samuel B."/>
        </authorList>
    </citation>
    <scope>NUCLEOTIDE SEQUENCE [LARGE SCALE GENOMIC DNA]</scope>
    <source>
        <strain evidence="23 24">JUb89</strain>
    </source>
</reference>
<keyword evidence="11" id="KW-0275">Fatty acid biosynthesis</keyword>
<dbReference type="Proteomes" id="UP000294963">
    <property type="component" value="Unassembled WGS sequence"/>
</dbReference>
<evidence type="ECO:0000256" key="11">
    <source>
        <dbReference type="ARBA" id="ARBA00023160"/>
    </source>
</evidence>
<dbReference type="Gene3D" id="3.40.50.720">
    <property type="entry name" value="NAD(P)-binding Rossmann-like Domain"/>
    <property type="match status" value="1"/>
</dbReference>
<comment type="catalytic activity">
    <reaction evidence="17">
        <text>(2E)-tetradecenoyl-CoA + NADPH + H(+) = tetradecanoyl-CoA + NADP(+)</text>
        <dbReference type="Rhea" id="RHEA:44968"/>
        <dbReference type="ChEBI" id="CHEBI:15378"/>
        <dbReference type="ChEBI" id="CHEBI:57385"/>
        <dbReference type="ChEBI" id="CHEBI:57783"/>
        <dbReference type="ChEBI" id="CHEBI:58349"/>
        <dbReference type="ChEBI" id="CHEBI:61405"/>
    </reaction>
    <physiologicalReaction direction="left-to-right" evidence="17">
        <dbReference type="Rhea" id="RHEA:44969"/>
    </physiologicalReaction>
</comment>
<protein>
    <recommendedName>
        <fullName evidence="15">Peroxisomal trans-2-enoyl-CoA reductase</fullName>
        <ecNumber evidence="14">1.3.1.38</ecNumber>
    </recommendedName>
</protein>
<keyword evidence="10" id="KW-0576">Peroxisome</keyword>
<dbReference type="FunFam" id="3.40.50.720:FF:000084">
    <property type="entry name" value="Short-chain dehydrogenase reductase"/>
    <property type="match status" value="1"/>
</dbReference>
<evidence type="ECO:0000256" key="21">
    <source>
        <dbReference type="ARBA" id="ARBA00049559"/>
    </source>
</evidence>
<dbReference type="SUPFAM" id="SSF51735">
    <property type="entry name" value="NAD(P)-binding Rossmann-fold domains"/>
    <property type="match status" value="1"/>
</dbReference>
<evidence type="ECO:0000256" key="19">
    <source>
        <dbReference type="ARBA" id="ARBA00049251"/>
    </source>
</evidence>
<keyword evidence="24" id="KW-1185">Reference proteome</keyword>
<comment type="caution">
    <text evidence="23">The sequence shown here is derived from an EMBL/GenBank/DDBJ whole genome shotgun (WGS) entry which is preliminary data.</text>
</comment>
<evidence type="ECO:0000313" key="24">
    <source>
        <dbReference type="Proteomes" id="UP000294963"/>
    </source>
</evidence>
<evidence type="ECO:0000256" key="7">
    <source>
        <dbReference type="ARBA" id="ARBA00022857"/>
    </source>
</evidence>
<evidence type="ECO:0000256" key="8">
    <source>
        <dbReference type="ARBA" id="ARBA00023002"/>
    </source>
</evidence>
<evidence type="ECO:0000256" key="5">
    <source>
        <dbReference type="ARBA" id="ARBA00022553"/>
    </source>
</evidence>
<dbReference type="InterPro" id="IPR002347">
    <property type="entry name" value="SDR_fam"/>
</dbReference>
<dbReference type="Pfam" id="PF13561">
    <property type="entry name" value="adh_short_C2"/>
    <property type="match status" value="1"/>
</dbReference>
<proteinExistence type="inferred from homology"/>
<keyword evidence="9" id="KW-0443">Lipid metabolism</keyword>
<evidence type="ECO:0000256" key="1">
    <source>
        <dbReference type="ARBA" id="ARBA00004275"/>
    </source>
</evidence>
<gene>
    <name evidence="23" type="ORF">EC844_12163</name>
</gene>
<comment type="catalytic activity">
    <reaction evidence="19">
        <text>a (2E)-enoyl-CoA + NADPH + H(+) = a 2,3-saturated acyl-CoA + NADP(+)</text>
        <dbReference type="Rhea" id="RHEA:33763"/>
        <dbReference type="ChEBI" id="CHEBI:15378"/>
        <dbReference type="ChEBI" id="CHEBI:57783"/>
        <dbReference type="ChEBI" id="CHEBI:58349"/>
        <dbReference type="ChEBI" id="CHEBI:58856"/>
        <dbReference type="ChEBI" id="CHEBI:65111"/>
        <dbReference type="EC" id="1.3.1.38"/>
    </reaction>
    <physiologicalReaction direction="left-to-right" evidence="19">
        <dbReference type="Rhea" id="RHEA:33764"/>
    </physiologicalReaction>
</comment>